<dbReference type="AlphaFoldDB" id="A0A8H7H3W1"/>
<feature type="domain" description="CHAT" evidence="1">
    <location>
        <begin position="896"/>
        <end position="1185"/>
    </location>
</feature>
<sequence>MSNDPGVFILSVEDKSRVQETLSVNECPGISIDPIQVSSEALSRNVDILEHSADYYLRNPCLATLRTKSSLSSCLKTFEGGESSEPGDHGSVKYLASCVAELDRCFQLSGDVQELKKAIEYTIHSMKSLSENDALLPYFLNKLGEYYCSRFDHFGQIEEVNQGLDYLSKALELESNHPKDTSFGLVGLGMTYAKRFEYCRKLEDINKSIELQTRVFSNTSYSHPDLPYWLGELGNYLAERFFELGDPEDIRKAIDYQSEGLKLTTGDDTNAYLLNSLGRSYIYRFNRTGNNKDINKAIKLLEESLTKTSTGHSDRASWLSNLGRAYNSRSSVSDNLEGIEKSVGLNPKALDVTPAGRSNIPDSLGTLAALYRNRFKITNQTVDIDKVIEYWSSALELIPVGSTDKHMYLFYLAESYDTRFQHLHNAEDIKKAIQYQTQGLELTPEGHSNVPLYLTNLGGIISSSAAYYATCELEIIKRAIDYHSRAITLLPLNHIETPSVLCRLGAMYQKRYKITSVTADIDQAIEHLSDALVLCPKEGANHRRAHIHGTLGNAYSLRFEELLDFDDLDSATEHMSHGVALIPASHGLATELLNALGQLHLSQFRPYPPRELRWPHLHLAIECFRKSSHCPAGSPSARFAAACKWARLSVRYSLDDSLEAYQVAMDIIPRVIWLGATIEERHSEIPSVDEIALEAAAEAIRLSEYARALEWLEQGRSIVWTQRSQLQAPINTLSSAHPKLAEELMSISKELEVVSSRVSPNQSGLAVDTSLEQTYQRHHWLADRYEHIMAEIRSLPGFEDFLRPAKASQLVRAAQEGPIILVNISTFRCDALAIIPGSDKIKHIPLPELEDGELYHARTKLERALDQQDIRERGLFHLRRPFKDPDEPAIRCEFEEILELLWERIAYPVLSTLELLKSSEGDPPHLTWCTTGLLSMLPLHACGYYTRKDKNSLTRIFDHVVSSYTPTLGALLLADRQASDSSGYPSIVAIGQKDTPGQSSLPQTVAELKCIQTRVSLQNTAKFMQITNEHSTREAVLEAMETNDWVHLACHAHQDNTNANESGFFLHDGLLSIGTIRQRSFKDKGLAFLSACQTAKGDKEIADESVHIAAAMLMAGYRSVIATMWSIRDGDAPLIADKVYEYLSIDGNMDHRRSARALHIALEHLRQEVGETAFECWVPFVHIGA</sequence>
<dbReference type="PANTHER" id="PTHR19959:SF119">
    <property type="entry name" value="FUNGAL LIPASE-LIKE DOMAIN-CONTAINING PROTEIN"/>
    <property type="match status" value="1"/>
</dbReference>
<dbReference type="PANTHER" id="PTHR19959">
    <property type="entry name" value="KINESIN LIGHT CHAIN"/>
    <property type="match status" value="1"/>
</dbReference>
<proteinExistence type="predicted"/>
<gene>
    <name evidence="2" type="ORF">RHS04_08453</name>
</gene>
<dbReference type="InterPro" id="IPR011990">
    <property type="entry name" value="TPR-like_helical_dom_sf"/>
</dbReference>
<protein>
    <submittedName>
        <fullName evidence="2">TPR-like protein</fullName>
    </submittedName>
</protein>
<dbReference type="SUPFAM" id="SSF81901">
    <property type="entry name" value="HCP-like"/>
    <property type="match status" value="2"/>
</dbReference>
<dbReference type="Gene3D" id="1.25.40.10">
    <property type="entry name" value="Tetratricopeptide repeat domain"/>
    <property type="match status" value="2"/>
</dbReference>
<dbReference type="InterPro" id="IPR024983">
    <property type="entry name" value="CHAT_dom"/>
</dbReference>
<dbReference type="Proteomes" id="UP000650582">
    <property type="component" value="Unassembled WGS sequence"/>
</dbReference>
<reference evidence="2" key="1">
    <citation type="submission" date="2020-09" db="EMBL/GenBank/DDBJ databases">
        <title>Comparative genome analyses of four rice-infecting Rhizoctonia solani isolates reveal extensive enrichment of homogalacturonan modification genes.</title>
        <authorList>
            <person name="Lee D.-Y."/>
            <person name="Jeon J."/>
            <person name="Kim K.-T."/>
            <person name="Cheong K."/>
            <person name="Song H."/>
            <person name="Choi G."/>
            <person name="Ko J."/>
            <person name="Opiyo S.O."/>
            <person name="Zuo S."/>
            <person name="Madhav S."/>
            <person name="Lee Y.-H."/>
            <person name="Wang G.-L."/>
        </authorList>
    </citation>
    <scope>NUCLEOTIDE SEQUENCE</scope>
    <source>
        <strain evidence="2">AG1-IA YN-7</strain>
    </source>
</reference>
<dbReference type="EMBL" id="JACYCC010000220">
    <property type="protein sequence ID" value="KAF8671163.1"/>
    <property type="molecule type" value="Genomic_DNA"/>
</dbReference>
<evidence type="ECO:0000313" key="3">
    <source>
        <dbReference type="Proteomes" id="UP000650582"/>
    </source>
</evidence>
<accession>A0A8H7H3W1</accession>
<comment type="caution">
    <text evidence="2">The sequence shown here is derived from an EMBL/GenBank/DDBJ whole genome shotgun (WGS) entry which is preliminary data.</text>
</comment>
<name>A0A8H7H3W1_9AGAM</name>
<dbReference type="Pfam" id="PF12770">
    <property type="entry name" value="CHAT"/>
    <property type="match status" value="1"/>
</dbReference>
<evidence type="ECO:0000313" key="2">
    <source>
        <dbReference type="EMBL" id="KAF8671163.1"/>
    </source>
</evidence>
<evidence type="ECO:0000259" key="1">
    <source>
        <dbReference type="Pfam" id="PF12770"/>
    </source>
</evidence>
<organism evidence="2 3">
    <name type="scientific">Rhizoctonia solani</name>
    <dbReference type="NCBI Taxonomy" id="456999"/>
    <lineage>
        <taxon>Eukaryota</taxon>
        <taxon>Fungi</taxon>
        <taxon>Dikarya</taxon>
        <taxon>Basidiomycota</taxon>
        <taxon>Agaricomycotina</taxon>
        <taxon>Agaricomycetes</taxon>
        <taxon>Cantharellales</taxon>
        <taxon>Ceratobasidiaceae</taxon>
        <taxon>Rhizoctonia</taxon>
    </lineage>
</organism>